<dbReference type="RefSeq" id="WP_169499126.1">
    <property type="nucleotide sequence ID" value="NZ_JABBFZ010000011.1"/>
</dbReference>
<dbReference type="Pfam" id="PF01933">
    <property type="entry name" value="CofD"/>
    <property type="match status" value="1"/>
</dbReference>
<organism evidence="3 4">
    <name type="scientific">Paraburkholderia antibiotica</name>
    <dbReference type="NCBI Taxonomy" id="2728839"/>
    <lineage>
        <taxon>Bacteria</taxon>
        <taxon>Pseudomonadati</taxon>
        <taxon>Pseudomonadota</taxon>
        <taxon>Betaproteobacteria</taxon>
        <taxon>Burkholderiales</taxon>
        <taxon>Burkholderiaceae</taxon>
        <taxon>Paraburkholderia</taxon>
    </lineage>
</organism>
<dbReference type="Proteomes" id="UP000583127">
    <property type="component" value="Unassembled WGS sequence"/>
</dbReference>
<dbReference type="CDD" id="cd07186">
    <property type="entry name" value="CofD_like"/>
    <property type="match status" value="1"/>
</dbReference>
<keyword evidence="1 3" id="KW-0808">Transferase</keyword>
<dbReference type="Gene3D" id="3.40.50.10680">
    <property type="entry name" value="CofD-like domains"/>
    <property type="match status" value="1"/>
</dbReference>
<comment type="caution">
    <text evidence="3">The sequence shown here is derived from an EMBL/GenBank/DDBJ whole genome shotgun (WGS) entry which is preliminary data.</text>
</comment>
<reference evidence="3 4" key="1">
    <citation type="submission" date="2020-04" db="EMBL/GenBank/DDBJ databases">
        <title>Paraburkholderia sp. G-4-1-8 isolated from soil.</title>
        <authorList>
            <person name="Dahal R.H."/>
        </authorList>
    </citation>
    <scope>NUCLEOTIDE SEQUENCE [LARGE SCALE GENOMIC DNA]</scope>
    <source>
        <strain evidence="3 4">G-4-1-8</strain>
    </source>
</reference>
<proteinExistence type="inferred from homology"/>
<keyword evidence="2" id="KW-0460">Magnesium</keyword>
<name>A0A7X9X7M2_9BURK</name>
<dbReference type="HAMAP" id="MF_01257">
    <property type="entry name" value="CofD"/>
    <property type="match status" value="1"/>
</dbReference>
<dbReference type="InterPro" id="IPR010115">
    <property type="entry name" value="FbiA/CofD"/>
</dbReference>
<evidence type="ECO:0000313" key="3">
    <source>
        <dbReference type="EMBL" id="NML32880.1"/>
    </source>
</evidence>
<dbReference type="SUPFAM" id="SSF142338">
    <property type="entry name" value="CofD-like"/>
    <property type="match status" value="1"/>
</dbReference>
<dbReference type="GO" id="GO:0000287">
    <property type="term" value="F:magnesium ion binding"/>
    <property type="evidence" value="ECO:0007669"/>
    <property type="project" value="InterPro"/>
</dbReference>
<evidence type="ECO:0000256" key="2">
    <source>
        <dbReference type="ARBA" id="ARBA00022842"/>
    </source>
</evidence>
<evidence type="ECO:0000256" key="1">
    <source>
        <dbReference type="ARBA" id="ARBA00022679"/>
    </source>
</evidence>
<dbReference type="InterPro" id="IPR038136">
    <property type="entry name" value="CofD-like_dom_sf"/>
</dbReference>
<dbReference type="EC" id="2.7.8.28" evidence="3"/>
<dbReference type="GO" id="GO:0043743">
    <property type="term" value="F:LPPG:FO 2-phospho-L-lactate transferase activity"/>
    <property type="evidence" value="ECO:0007669"/>
    <property type="project" value="UniProtKB-EC"/>
</dbReference>
<keyword evidence="4" id="KW-1185">Reference proteome</keyword>
<dbReference type="PANTHER" id="PTHR43007:SF1">
    <property type="entry name" value="2-PHOSPHO-L-LACTATE TRANSFERASE"/>
    <property type="match status" value="1"/>
</dbReference>
<gene>
    <name evidence="3" type="ORF">HHL14_18825</name>
</gene>
<protein>
    <submittedName>
        <fullName evidence="3">2-phospho-L-lactate transferase</fullName>
        <ecNumber evidence="3">2.7.8.28</ecNumber>
    </submittedName>
</protein>
<sequence>MILALAGGVGGARLAVGLASVVEPSGLTVVVNTGDDFEHLGLSISPDLDSVMYTMSGRHDNVQGWGVAGDSRRCLNALAELGGETWFQLGDLDLATHLQRTSRLRSGATLSEVTAELYAALGVKHRVVPMSDHRVRTYVQTDVGELAFQDYFVRHRCVPKFNGLRLDGIQTACPSPVFAGALKAPDLSGIIFCPSNPWLSISPICALRDVDTTIRHRKVKSVAVSPIIGGASVKGPLGKMMVERGLPATSVEIARHYQGLIDVLIIDERDAALQPEIEDLGIKAHVMPILMSNAERQIAVARAAVDLTRQS</sequence>
<evidence type="ECO:0000313" key="4">
    <source>
        <dbReference type="Proteomes" id="UP000583127"/>
    </source>
</evidence>
<dbReference type="AlphaFoldDB" id="A0A7X9X7M2"/>
<dbReference type="PANTHER" id="PTHR43007">
    <property type="entry name" value="2-PHOSPHO-L-LACTATE TRANSFERASE"/>
    <property type="match status" value="1"/>
</dbReference>
<accession>A0A7X9X7M2</accession>
<dbReference type="InterPro" id="IPR002882">
    <property type="entry name" value="CofD"/>
</dbReference>
<dbReference type="Gene3D" id="1.10.8.240">
    <property type="entry name" value="CofD-like domain"/>
    <property type="match status" value="1"/>
</dbReference>
<dbReference type="EMBL" id="JABBFZ010000011">
    <property type="protein sequence ID" value="NML32880.1"/>
    <property type="molecule type" value="Genomic_DNA"/>
</dbReference>